<feature type="active site" description="Proton acceptor" evidence="9">
    <location>
        <position position="8"/>
    </location>
</feature>
<comment type="caution">
    <text evidence="12">The sequence shown here is derived from an EMBL/GenBank/DDBJ whole genome shotgun (WGS) entry which is preliminary data.</text>
</comment>
<reference evidence="12" key="1">
    <citation type="submission" date="2022-05" db="EMBL/GenBank/DDBJ databases">
        <authorList>
            <person name="Sun H.-N."/>
        </authorList>
    </citation>
    <scope>NUCLEOTIDE SEQUENCE</scope>
    <source>
        <strain evidence="12">HB14</strain>
    </source>
</reference>
<evidence type="ECO:0000256" key="9">
    <source>
        <dbReference type="HAMAP-Rule" id="MF_01014"/>
    </source>
</evidence>
<reference evidence="12" key="2">
    <citation type="submission" date="2023-01" db="EMBL/GenBank/DDBJ databases">
        <title>Gilvimarinus xylanilyticus HB14 isolated from Caulerpa lentillifera aquaculture base in Hainan, China.</title>
        <authorList>
            <person name="Zhang Y.-J."/>
        </authorList>
    </citation>
    <scope>NUCLEOTIDE SEQUENCE</scope>
    <source>
        <strain evidence="12">HB14</strain>
    </source>
</reference>
<dbReference type="Pfam" id="PF00977">
    <property type="entry name" value="His_biosynth"/>
    <property type="match status" value="1"/>
</dbReference>
<evidence type="ECO:0000256" key="8">
    <source>
        <dbReference type="ARBA" id="ARBA00023235"/>
    </source>
</evidence>
<dbReference type="SUPFAM" id="SSF51366">
    <property type="entry name" value="Ribulose-phoshate binding barrel"/>
    <property type="match status" value="1"/>
</dbReference>
<evidence type="ECO:0000256" key="3">
    <source>
        <dbReference type="ARBA" id="ARBA00005133"/>
    </source>
</evidence>
<evidence type="ECO:0000256" key="4">
    <source>
        <dbReference type="ARBA" id="ARBA00009667"/>
    </source>
</evidence>
<dbReference type="PANTHER" id="PTHR43090:SF2">
    <property type="entry name" value="1-(5-PHOSPHORIBOSYL)-5-[(5-PHOSPHORIBOSYLAMINO)METHYLIDENEAMINO] IMIDAZOLE-4-CARBOXAMIDE ISOMERASE"/>
    <property type="match status" value="1"/>
</dbReference>
<dbReference type="InterPro" id="IPR044524">
    <property type="entry name" value="Isoase_HisA-like"/>
</dbReference>
<evidence type="ECO:0000256" key="7">
    <source>
        <dbReference type="ARBA" id="ARBA00023102"/>
    </source>
</evidence>
<dbReference type="FunFam" id="3.20.20.70:FF:000009">
    <property type="entry name" value="1-(5-phosphoribosyl)-5-[(5-phosphoribosylamino)methylideneamino] imidazole-4-carboxamide isomerase"/>
    <property type="match status" value="1"/>
</dbReference>
<dbReference type="CDD" id="cd04732">
    <property type="entry name" value="HisA"/>
    <property type="match status" value="1"/>
</dbReference>
<name>A0A9X2KWZ4_9GAMM</name>
<feature type="active site" description="Proton donor" evidence="9">
    <location>
        <position position="130"/>
    </location>
</feature>
<accession>A0A9X2KWZ4</accession>
<protein>
    <recommendedName>
        <fullName evidence="9 11">1-(5-phosphoribosyl)-5-[(5-phosphoribosylamino)methylideneamino] imidazole-4-carboxamide isomerase</fullName>
        <ecNumber evidence="9 11">5.3.1.16</ecNumber>
    </recommendedName>
    <alternativeName>
        <fullName evidence="9">Phosphoribosylformimino-5-aminoimidazole carboxamide ribotide isomerase</fullName>
    </alternativeName>
</protein>
<evidence type="ECO:0000256" key="2">
    <source>
        <dbReference type="ARBA" id="ARBA00004496"/>
    </source>
</evidence>
<evidence type="ECO:0000313" key="12">
    <source>
        <dbReference type="EMBL" id="MCP8899955.1"/>
    </source>
</evidence>
<comment type="subcellular location">
    <subcellularLocation>
        <location evidence="2 9 11">Cytoplasm</location>
    </subcellularLocation>
</comment>
<dbReference type="InterPro" id="IPR023016">
    <property type="entry name" value="HisA/PriA"/>
</dbReference>
<dbReference type="HAMAP" id="MF_01014">
    <property type="entry name" value="HisA"/>
    <property type="match status" value="1"/>
</dbReference>
<evidence type="ECO:0000256" key="6">
    <source>
        <dbReference type="ARBA" id="ARBA00022605"/>
    </source>
</evidence>
<dbReference type="EC" id="5.3.1.16" evidence="9 11"/>
<comment type="catalytic activity">
    <reaction evidence="1 9 11">
        <text>1-(5-phospho-beta-D-ribosyl)-5-[(5-phospho-beta-D-ribosylamino)methylideneamino]imidazole-4-carboxamide = 5-[(5-phospho-1-deoxy-D-ribulos-1-ylimino)methylamino]-1-(5-phospho-beta-D-ribosyl)imidazole-4-carboxamide</text>
        <dbReference type="Rhea" id="RHEA:15469"/>
        <dbReference type="ChEBI" id="CHEBI:58435"/>
        <dbReference type="ChEBI" id="CHEBI:58525"/>
        <dbReference type="EC" id="5.3.1.16"/>
    </reaction>
</comment>
<sequence length="244" mass="25639">MLIIPAIDLKDGQCVRLRQGLMDDSTVFSDDPVAMATKWVDAGCRRLHLVDLNGAFAGTPVNGDVVTAIAKAYPKLPIQIGGGIRSAETIEHYIKAGVEYVIIGTKAVKDPGFVTDMCREFPGHIVVGLDAKDGWVATDGWAEVSDVKATDLARRFEADGVSAIVYTDIARDGMMQGVNVDATVAMGEASSIPVIASGGITNMDDIRALKAKSASGICGAITGRAIYEGTLDVAEAQAYCDSAE</sequence>
<evidence type="ECO:0000313" key="13">
    <source>
        <dbReference type="Proteomes" id="UP001139319"/>
    </source>
</evidence>
<dbReference type="InterPro" id="IPR011060">
    <property type="entry name" value="RibuloseP-bd_barrel"/>
</dbReference>
<dbReference type="InterPro" id="IPR006063">
    <property type="entry name" value="HisA_bact_arch"/>
</dbReference>
<keyword evidence="7 9" id="KW-0368">Histidine biosynthesis</keyword>
<evidence type="ECO:0000256" key="1">
    <source>
        <dbReference type="ARBA" id="ARBA00000901"/>
    </source>
</evidence>
<dbReference type="GO" id="GO:0003949">
    <property type="term" value="F:1-(5-phosphoribosyl)-5-[(5-phosphoribosylamino)methylideneamino]imidazole-4-carboxamide isomerase activity"/>
    <property type="evidence" value="ECO:0007669"/>
    <property type="project" value="UniProtKB-UniRule"/>
</dbReference>
<dbReference type="GO" id="GO:0000162">
    <property type="term" value="P:L-tryptophan biosynthetic process"/>
    <property type="evidence" value="ECO:0007669"/>
    <property type="project" value="TreeGrafter"/>
</dbReference>
<dbReference type="Proteomes" id="UP001139319">
    <property type="component" value="Unassembled WGS sequence"/>
</dbReference>
<dbReference type="Gene3D" id="3.20.20.70">
    <property type="entry name" value="Aldolase class I"/>
    <property type="match status" value="1"/>
</dbReference>
<proteinExistence type="inferred from homology"/>
<dbReference type="EMBL" id="JAMFTH010000003">
    <property type="protein sequence ID" value="MCP8899955.1"/>
    <property type="molecule type" value="Genomic_DNA"/>
</dbReference>
<dbReference type="PANTHER" id="PTHR43090">
    <property type="entry name" value="1-(5-PHOSPHORIBOSYL)-5-[(5-PHOSPHORIBOSYLAMINO)METHYLIDENEAMINO] IMIDAZOLE-4-CARBOXAMIDE ISOMERASE"/>
    <property type="match status" value="1"/>
</dbReference>
<keyword evidence="5 9" id="KW-0963">Cytoplasm</keyword>
<comment type="similarity">
    <text evidence="4 9 10">Belongs to the HisA/HisF family.</text>
</comment>
<gene>
    <name evidence="9 12" type="primary">hisA</name>
    <name evidence="12" type="ORF">M6D89_11655</name>
</gene>
<evidence type="ECO:0000256" key="10">
    <source>
        <dbReference type="RuleBase" id="RU003657"/>
    </source>
</evidence>
<dbReference type="AlphaFoldDB" id="A0A9X2KWZ4"/>
<keyword evidence="8 9" id="KW-0413">Isomerase</keyword>
<evidence type="ECO:0000256" key="11">
    <source>
        <dbReference type="RuleBase" id="RU003658"/>
    </source>
</evidence>
<dbReference type="GO" id="GO:0005737">
    <property type="term" value="C:cytoplasm"/>
    <property type="evidence" value="ECO:0007669"/>
    <property type="project" value="UniProtKB-SubCell"/>
</dbReference>
<keyword evidence="6 9" id="KW-0028">Amino-acid biosynthesis</keyword>
<dbReference type="NCBIfam" id="TIGR00007">
    <property type="entry name" value="1-(5-phosphoribosyl)-5-[(5-phosphoribosylamino)methylideneamino]imidazole-4-carboxamide isomerase"/>
    <property type="match status" value="1"/>
</dbReference>
<evidence type="ECO:0000256" key="5">
    <source>
        <dbReference type="ARBA" id="ARBA00022490"/>
    </source>
</evidence>
<dbReference type="InterPro" id="IPR006062">
    <property type="entry name" value="His_biosynth"/>
</dbReference>
<dbReference type="GO" id="GO:0000105">
    <property type="term" value="P:L-histidine biosynthetic process"/>
    <property type="evidence" value="ECO:0007669"/>
    <property type="project" value="UniProtKB-UniRule"/>
</dbReference>
<dbReference type="InterPro" id="IPR013785">
    <property type="entry name" value="Aldolase_TIM"/>
</dbReference>
<organism evidence="12 13">
    <name type="scientific">Gilvimarinus xylanilyticus</name>
    <dbReference type="NCBI Taxonomy" id="2944139"/>
    <lineage>
        <taxon>Bacteria</taxon>
        <taxon>Pseudomonadati</taxon>
        <taxon>Pseudomonadota</taxon>
        <taxon>Gammaproteobacteria</taxon>
        <taxon>Cellvibrionales</taxon>
        <taxon>Cellvibrionaceae</taxon>
        <taxon>Gilvimarinus</taxon>
    </lineage>
</organism>
<comment type="pathway">
    <text evidence="3 9 11">Amino-acid biosynthesis; L-histidine biosynthesis; L-histidine from 5-phospho-alpha-D-ribose 1-diphosphate: step 4/9.</text>
</comment>
<dbReference type="RefSeq" id="WP_253968248.1">
    <property type="nucleotide sequence ID" value="NZ_JAMFTH010000003.1"/>
</dbReference>
<keyword evidence="13" id="KW-1185">Reference proteome</keyword>